<gene>
    <name evidence="1" type="ORF">K1T71_006044</name>
</gene>
<protein>
    <submittedName>
        <fullName evidence="1">Uncharacterized protein</fullName>
    </submittedName>
</protein>
<evidence type="ECO:0000313" key="1">
    <source>
        <dbReference type="EMBL" id="KAJ0178221.1"/>
    </source>
</evidence>
<proteinExistence type="predicted"/>
<keyword evidence="2" id="KW-1185">Reference proteome</keyword>
<evidence type="ECO:0000313" key="2">
    <source>
        <dbReference type="Proteomes" id="UP000824533"/>
    </source>
</evidence>
<sequence>MDATEFDASVGGSEHLPFSANSLKFAASRSVEIAAMTESILQPSKTKLIFQTLPVHMRRRVMSHNSKRLPQRLRLAHLEQLKKSGLPPKQKRPSRKYRRRPTNLLEEYNRRQKRNVWLETHIWHAKRFHMIERWGHRLAYAPCDKSFRACYRASSAHCLMQDISYLTPISISGSMESIKEIFSSITSQKCGLGICAQAYINGCREGLINIYKQNSFPFDYIGTVQFVWTPTNPEKKQKDLWMFVHPSQSKQIESLITDLVSSKEAIEHIEPVGKKRKLSNNTSEKVQIKVWPGHFNRFCLTGPNSHAILVHSLKCIDIDKTKNNKWVCIPNVGDLYLETKSEYWNELKAIKSTSELPPRIVIGLVVKDPRTRRPSTRTKALCNTSDHVNTKFLLKIPQFVATSPLWNTSVCNSIKENRLSNAQYIKDITESQLVPGEVNDSDPKLQSLPVVLVQRQGSQDPKFKKLGYGSGWDIIIPSSYGMPFWLTFIMFGARVGGLRETENLSFEMGQSYFPPDSEAGKLEMERKEAEFKDKYFKLPPSKRVNYLKLGINSPFACPWKVLLKDWSDIPVDDFFVIRERNVLHILQGCITNKTALPEIENSASCLVQIYVKVLGKGSLKRHALIYIPQQNDIGNIESLFEPQHKDYNEELRKTRRKEHIKEIKGQRRKQSKQRKTNNNVTKKSQLKGEPSSYVKMMRELWLPSNVEVVRFGGIREVIGYVSQGSFSFTEARNCGVGYIAYNALNVLLKSNINQVLTRNTTTRKYRLAEIRVVHE</sequence>
<dbReference type="EMBL" id="CM034396">
    <property type="protein sequence ID" value="KAJ0178221.1"/>
    <property type="molecule type" value="Genomic_DNA"/>
</dbReference>
<organism evidence="1 2">
    <name type="scientific">Dendrolimus kikuchii</name>
    <dbReference type="NCBI Taxonomy" id="765133"/>
    <lineage>
        <taxon>Eukaryota</taxon>
        <taxon>Metazoa</taxon>
        <taxon>Ecdysozoa</taxon>
        <taxon>Arthropoda</taxon>
        <taxon>Hexapoda</taxon>
        <taxon>Insecta</taxon>
        <taxon>Pterygota</taxon>
        <taxon>Neoptera</taxon>
        <taxon>Endopterygota</taxon>
        <taxon>Lepidoptera</taxon>
        <taxon>Glossata</taxon>
        <taxon>Ditrysia</taxon>
        <taxon>Bombycoidea</taxon>
        <taxon>Lasiocampidae</taxon>
        <taxon>Dendrolimus</taxon>
    </lineage>
</organism>
<accession>A0ACC1D323</accession>
<name>A0ACC1D323_9NEOP</name>
<comment type="caution">
    <text evidence="1">The sequence shown here is derived from an EMBL/GenBank/DDBJ whole genome shotgun (WGS) entry which is preliminary data.</text>
</comment>
<reference evidence="1 2" key="1">
    <citation type="journal article" date="2021" name="Front. Genet.">
        <title>Chromosome-Level Genome Assembly Reveals Significant Gene Expansion in the Toll and IMD Signaling Pathways of Dendrolimus kikuchii.</title>
        <authorList>
            <person name="Zhou J."/>
            <person name="Wu P."/>
            <person name="Xiong Z."/>
            <person name="Liu N."/>
            <person name="Zhao N."/>
            <person name="Ji M."/>
            <person name="Qiu Y."/>
            <person name="Yang B."/>
        </authorList>
    </citation>
    <scope>NUCLEOTIDE SEQUENCE [LARGE SCALE GENOMIC DNA]</scope>
    <source>
        <strain evidence="1">Ann1</strain>
    </source>
</reference>
<dbReference type="Proteomes" id="UP000824533">
    <property type="component" value="Linkage Group LG10"/>
</dbReference>